<evidence type="ECO:0000313" key="2">
    <source>
        <dbReference type="Proteomes" id="UP000012960"/>
    </source>
</evidence>
<accession>A0A804J787</accession>
<name>A0A804J787_MUSAM</name>
<organism evidence="1 2">
    <name type="scientific">Musa acuminata subsp. malaccensis</name>
    <name type="common">Wild banana</name>
    <name type="synonym">Musa malaccensis</name>
    <dbReference type="NCBI Taxonomy" id="214687"/>
    <lineage>
        <taxon>Eukaryota</taxon>
        <taxon>Viridiplantae</taxon>
        <taxon>Streptophyta</taxon>
        <taxon>Embryophyta</taxon>
        <taxon>Tracheophyta</taxon>
        <taxon>Spermatophyta</taxon>
        <taxon>Magnoliopsida</taxon>
        <taxon>Liliopsida</taxon>
        <taxon>Zingiberales</taxon>
        <taxon>Musaceae</taxon>
        <taxon>Musa</taxon>
    </lineage>
</organism>
<dbReference type="InterPro" id="IPR029058">
    <property type="entry name" value="AB_hydrolase_fold"/>
</dbReference>
<reference evidence="1" key="1">
    <citation type="submission" date="2021-05" db="UniProtKB">
        <authorList>
            <consortium name="EnsemblPlants"/>
        </authorList>
    </citation>
    <scope>IDENTIFICATION</scope>
    <source>
        <strain evidence="1">subsp. malaccensis</strain>
    </source>
</reference>
<sequence length="49" mass="5873">MENYVRSGTLKHFVPDLEIKYIPEESHFVQEQFPDQVNQLVITFLKNHI</sequence>
<dbReference type="InParanoid" id="A0A804J787"/>
<dbReference type="AlphaFoldDB" id="A0A804J787"/>
<keyword evidence="2" id="KW-1185">Reference proteome</keyword>
<dbReference type="Gramene" id="Ma05_t22160.1">
    <property type="protein sequence ID" value="Ma05_p22160.1"/>
    <property type="gene ID" value="Ma05_g22160"/>
</dbReference>
<proteinExistence type="predicted"/>
<dbReference type="Proteomes" id="UP000012960">
    <property type="component" value="Unplaced"/>
</dbReference>
<evidence type="ECO:0000313" key="1">
    <source>
        <dbReference type="EnsemblPlants" id="Ma05_p22160.1"/>
    </source>
</evidence>
<dbReference type="EnsemblPlants" id="Ma05_t22160.1">
    <property type="protein sequence ID" value="Ma05_p22160.1"/>
    <property type="gene ID" value="Ma05_g22160"/>
</dbReference>
<dbReference type="Gene3D" id="3.40.50.1820">
    <property type="entry name" value="alpha/beta hydrolase"/>
    <property type="match status" value="1"/>
</dbReference>
<evidence type="ECO:0008006" key="3">
    <source>
        <dbReference type="Google" id="ProtNLM"/>
    </source>
</evidence>
<dbReference type="SUPFAM" id="SSF53474">
    <property type="entry name" value="alpha/beta-Hydrolases"/>
    <property type="match status" value="1"/>
</dbReference>
<protein>
    <recommendedName>
        <fullName evidence="3">Epoxide hydrolase</fullName>
    </recommendedName>
</protein>